<keyword evidence="1" id="KW-1133">Transmembrane helix</keyword>
<evidence type="ECO:0000313" key="3">
    <source>
        <dbReference type="Proteomes" id="UP000229600"/>
    </source>
</evidence>
<keyword evidence="1" id="KW-0812">Transmembrane</keyword>
<keyword evidence="1" id="KW-0472">Membrane</keyword>
<feature type="transmembrane region" description="Helical" evidence="1">
    <location>
        <begin position="14"/>
        <end position="36"/>
    </location>
</feature>
<name>A0A2H0N7P4_9BACT</name>
<proteinExistence type="predicted"/>
<evidence type="ECO:0000256" key="1">
    <source>
        <dbReference type="SAM" id="Phobius"/>
    </source>
</evidence>
<feature type="transmembrane region" description="Helical" evidence="1">
    <location>
        <begin position="48"/>
        <end position="73"/>
    </location>
</feature>
<reference evidence="2 3" key="1">
    <citation type="submission" date="2017-09" db="EMBL/GenBank/DDBJ databases">
        <title>Depth-based differentiation of microbial function through sediment-hosted aquifers and enrichment of novel symbionts in the deep terrestrial subsurface.</title>
        <authorList>
            <person name="Probst A.J."/>
            <person name="Ladd B."/>
            <person name="Jarett J.K."/>
            <person name="Geller-Mcgrath D.E."/>
            <person name="Sieber C.M."/>
            <person name="Emerson J.B."/>
            <person name="Anantharaman K."/>
            <person name="Thomas B.C."/>
            <person name="Malmstrom R."/>
            <person name="Stieglmeier M."/>
            <person name="Klingl A."/>
            <person name="Woyke T."/>
            <person name="Ryan C.M."/>
            <person name="Banfield J.F."/>
        </authorList>
    </citation>
    <scope>NUCLEOTIDE SEQUENCE [LARGE SCALE GENOMIC DNA]</scope>
    <source>
        <strain evidence="2">CG11_big_fil_rev_8_21_14_0_20_39_34</strain>
    </source>
</reference>
<sequence>MAIEWLFFMKLKQYIIVMLMATLLCWASFVVVLFNIDPFTSNSLGFIFFYLSLCFAFVGSFSLLFFLAYSYLVKVPPPIYRLVTKSFKQSLILSLVLIFLLFLQGRGLLTIWNFSFFILALGLSYLLKRSLKEHNHI</sequence>
<organism evidence="2 3">
    <name type="scientific">Candidatus Magasanikbacteria bacterium CG11_big_fil_rev_8_21_14_0_20_39_34</name>
    <dbReference type="NCBI Taxonomy" id="1974653"/>
    <lineage>
        <taxon>Bacteria</taxon>
        <taxon>Candidatus Magasanikiibacteriota</taxon>
    </lineage>
</organism>
<feature type="transmembrane region" description="Helical" evidence="1">
    <location>
        <begin position="109"/>
        <end position="127"/>
    </location>
</feature>
<evidence type="ECO:0000313" key="2">
    <source>
        <dbReference type="EMBL" id="PIR04136.1"/>
    </source>
</evidence>
<gene>
    <name evidence="2" type="ORF">COV59_03050</name>
</gene>
<protein>
    <submittedName>
        <fullName evidence="2">Uncharacterized protein</fullName>
    </submittedName>
</protein>
<accession>A0A2H0N7P4</accession>
<comment type="caution">
    <text evidence="2">The sequence shown here is derived from an EMBL/GenBank/DDBJ whole genome shotgun (WGS) entry which is preliminary data.</text>
</comment>
<feature type="transmembrane region" description="Helical" evidence="1">
    <location>
        <begin position="85"/>
        <end position="103"/>
    </location>
</feature>
<dbReference type="Proteomes" id="UP000229600">
    <property type="component" value="Unassembled WGS sequence"/>
</dbReference>
<dbReference type="EMBL" id="PCWN01000007">
    <property type="protein sequence ID" value="PIR04136.1"/>
    <property type="molecule type" value="Genomic_DNA"/>
</dbReference>
<dbReference type="AlphaFoldDB" id="A0A2H0N7P4"/>